<protein>
    <submittedName>
        <fullName evidence="6">Class I adenylate-forming enzyme family protein</fullName>
    </submittedName>
</protein>
<keyword evidence="2" id="KW-0436">Ligase</keyword>
<dbReference type="InterPro" id="IPR000873">
    <property type="entry name" value="AMP-dep_synth/lig_dom"/>
</dbReference>
<evidence type="ECO:0000256" key="3">
    <source>
        <dbReference type="SAM" id="Phobius"/>
    </source>
</evidence>
<dbReference type="RefSeq" id="WP_379904164.1">
    <property type="nucleotide sequence ID" value="NZ_JBHRTR010000034.1"/>
</dbReference>
<dbReference type="PROSITE" id="PS00455">
    <property type="entry name" value="AMP_BINDING"/>
    <property type="match status" value="1"/>
</dbReference>
<dbReference type="Pfam" id="PF00501">
    <property type="entry name" value="AMP-binding"/>
    <property type="match status" value="1"/>
</dbReference>
<keyword evidence="7" id="KW-1185">Reference proteome</keyword>
<feature type="domain" description="AMP-dependent synthetase/ligase" evidence="4">
    <location>
        <begin position="43"/>
        <end position="433"/>
    </location>
</feature>
<accession>A0ABV7L516</accession>
<feature type="domain" description="AMP-binding enzyme C-terminal" evidence="5">
    <location>
        <begin position="484"/>
        <end position="561"/>
    </location>
</feature>
<dbReference type="EMBL" id="JBHRTR010000034">
    <property type="protein sequence ID" value="MFC3229707.1"/>
    <property type="molecule type" value="Genomic_DNA"/>
</dbReference>
<dbReference type="SUPFAM" id="SSF56801">
    <property type="entry name" value="Acetyl-CoA synthetase-like"/>
    <property type="match status" value="1"/>
</dbReference>
<dbReference type="Pfam" id="PF13193">
    <property type="entry name" value="AMP-binding_C"/>
    <property type="match status" value="1"/>
</dbReference>
<dbReference type="InterPro" id="IPR042099">
    <property type="entry name" value="ANL_N_sf"/>
</dbReference>
<dbReference type="PANTHER" id="PTHR43201:SF5">
    <property type="entry name" value="MEDIUM-CHAIN ACYL-COA LIGASE ACSF2, MITOCHONDRIAL"/>
    <property type="match status" value="1"/>
</dbReference>
<keyword evidence="3" id="KW-1133">Transmembrane helix</keyword>
<dbReference type="InterPro" id="IPR045851">
    <property type="entry name" value="AMP-bd_C_sf"/>
</dbReference>
<dbReference type="Gene3D" id="3.40.50.12780">
    <property type="entry name" value="N-terminal domain of ligase-like"/>
    <property type="match status" value="1"/>
</dbReference>
<dbReference type="PANTHER" id="PTHR43201">
    <property type="entry name" value="ACYL-COA SYNTHETASE"/>
    <property type="match status" value="1"/>
</dbReference>
<name>A0ABV7L516_9PROT</name>
<dbReference type="Proteomes" id="UP001595528">
    <property type="component" value="Unassembled WGS sequence"/>
</dbReference>
<dbReference type="InterPro" id="IPR020845">
    <property type="entry name" value="AMP-binding_CS"/>
</dbReference>
<gene>
    <name evidence="6" type="ORF">ACFOGJ_20835</name>
</gene>
<organism evidence="6 7">
    <name type="scientific">Marinibaculum pumilum</name>
    <dbReference type="NCBI Taxonomy" id="1766165"/>
    <lineage>
        <taxon>Bacteria</taxon>
        <taxon>Pseudomonadati</taxon>
        <taxon>Pseudomonadota</taxon>
        <taxon>Alphaproteobacteria</taxon>
        <taxon>Rhodospirillales</taxon>
        <taxon>Rhodospirillaceae</taxon>
        <taxon>Marinibaculum</taxon>
    </lineage>
</organism>
<keyword evidence="3" id="KW-0472">Membrane</keyword>
<evidence type="ECO:0000313" key="6">
    <source>
        <dbReference type="EMBL" id="MFC3229707.1"/>
    </source>
</evidence>
<feature type="transmembrane region" description="Helical" evidence="3">
    <location>
        <begin position="98"/>
        <end position="120"/>
    </location>
</feature>
<reference evidence="7" key="1">
    <citation type="journal article" date="2019" name="Int. J. Syst. Evol. Microbiol.">
        <title>The Global Catalogue of Microorganisms (GCM) 10K type strain sequencing project: providing services to taxonomists for standard genome sequencing and annotation.</title>
        <authorList>
            <consortium name="The Broad Institute Genomics Platform"/>
            <consortium name="The Broad Institute Genome Sequencing Center for Infectious Disease"/>
            <person name="Wu L."/>
            <person name="Ma J."/>
        </authorList>
    </citation>
    <scope>NUCLEOTIDE SEQUENCE [LARGE SCALE GENOMIC DNA]</scope>
    <source>
        <strain evidence="7">KCTC 42964</strain>
    </source>
</reference>
<evidence type="ECO:0000259" key="5">
    <source>
        <dbReference type="Pfam" id="PF13193"/>
    </source>
</evidence>
<evidence type="ECO:0000256" key="1">
    <source>
        <dbReference type="ARBA" id="ARBA00006432"/>
    </source>
</evidence>
<comment type="similarity">
    <text evidence="1">Belongs to the ATP-dependent AMP-binding enzyme family.</text>
</comment>
<evidence type="ECO:0000256" key="2">
    <source>
        <dbReference type="ARBA" id="ARBA00022598"/>
    </source>
</evidence>
<evidence type="ECO:0000313" key="7">
    <source>
        <dbReference type="Proteomes" id="UP001595528"/>
    </source>
</evidence>
<proteinExistence type="inferred from homology"/>
<dbReference type="InterPro" id="IPR025110">
    <property type="entry name" value="AMP-bd_C"/>
</dbReference>
<comment type="caution">
    <text evidence="6">The sequence shown here is derived from an EMBL/GenBank/DDBJ whole genome shotgun (WGS) entry which is preliminary data.</text>
</comment>
<sequence>MSQSEGSADTVAAAPRPSLAERRKLLAARHPRWQQETLDRSIARTAAAFPDRAYVIGDDATLSYAEVQAQAEAYAKGLRARGVGQGDRVALVMANYPAFVPLALAVWRLGAALIPVNYAFRAKELGYVLEQSHCKVLITMAAFRGLDYLAMLDELAPGWERDAHARFPGLDAVIRFGGDRAGVATVDELLAEGRADAAPLAENPAGPDDPAVVMYTSGTTGLPKGVLQSHDNLLRCSYASALHRGFEDGRRVIFALPLYHAFGLVMGVLSVIWVGGAVVPQLAFDPLETLKAVERHRVHDAMFVPTMAMAVIEHPEVGRYDLSSLYACLSGAAATPAWVWRRMAEGLGLTELITGYGMTELSAATCLTDPDGPLDFMEQVVGRVVDGGVAGIAELGGLVAEYRTCDPFTGALLPDGEEGELICRSPLATSGYFALPERTAELFLADGWLRSGDLGRVRADGFVQVTGRSKELYKTGGELVAPKEVEEVLLAHEGVAQAYVIGLPDDRWGEIGAAWIVPSGKRPVSEADLIEWSQARLAKFKWPRHVLFTTAEELPKTPTGKVQKFELIRQAQARLGRDAA</sequence>
<evidence type="ECO:0000259" key="4">
    <source>
        <dbReference type="Pfam" id="PF00501"/>
    </source>
</evidence>
<keyword evidence="3" id="KW-0812">Transmembrane</keyword>
<dbReference type="Gene3D" id="3.30.300.30">
    <property type="match status" value="1"/>
</dbReference>
<feature type="transmembrane region" description="Helical" evidence="3">
    <location>
        <begin position="252"/>
        <end position="274"/>
    </location>
</feature>